<dbReference type="InterPro" id="IPR015797">
    <property type="entry name" value="NUDIX_hydrolase-like_dom_sf"/>
</dbReference>
<comment type="caution">
    <text evidence="2">The sequence shown here is derived from an EMBL/GenBank/DDBJ whole genome shotgun (WGS) entry which is preliminary data.</text>
</comment>
<proteinExistence type="predicted"/>
<evidence type="ECO:0000313" key="3">
    <source>
        <dbReference type="Proteomes" id="UP000179221"/>
    </source>
</evidence>
<accession>A0A1F7YJX5</accession>
<dbReference type="PROSITE" id="PS51462">
    <property type="entry name" value="NUDIX"/>
    <property type="match status" value="1"/>
</dbReference>
<feature type="domain" description="Nudix hydrolase" evidence="1">
    <location>
        <begin position="15"/>
        <end position="162"/>
    </location>
</feature>
<dbReference type="EMBL" id="MGGL01000003">
    <property type="protein sequence ID" value="OGM27651.1"/>
    <property type="molecule type" value="Genomic_DNA"/>
</dbReference>
<dbReference type="SUPFAM" id="SSF55811">
    <property type="entry name" value="Nudix"/>
    <property type="match status" value="1"/>
</dbReference>
<gene>
    <name evidence="2" type="ORF">A2628_04225</name>
</gene>
<protein>
    <recommendedName>
        <fullName evidence="1">Nudix hydrolase domain-containing protein</fullName>
    </recommendedName>
</protein>
<organism evidence="2 3">
    <name type="scientific">Candidatus Woesebacteria bacterium RIFCSPHIGHO2_01_FULL_40_22</name>
    <dbReference type="NCBI Taxonomy" id="1802499"/>
    <lineage>
        <taxon>Bacteria</taxon>
        <taxon>Candidatus Woeseibacteriota</taxon>
    </lineage>
</organism>
<evidence type="ECO:0000313" key="2">
    <source>
        <dbReference type="EMBL" id="OGM27651.1"/>
    </source>
</evidence>
<evidence type="ECO:0000259" key="1">
    <source>
        <dbReference type="PROSITE" id="PS51462"/>
    </source>
</evidence>
<dbReference type="Proteomes" id="UP000179221">
    <property type="component" value="Unassembled WGS sequence"/>
</dbReference>
<reference evidence="2 3" key="1">
    <citation type="journal article" date="2016" name="Nat. Commun.">
        <title>Thousands of microbial genomes shed light on interconnected biogeochemical processes in an aquifer system.</title>
        <authorList>
            <person name="Anantharaman K."/>
            <person name="Brown C.T."/>
            <person name="Hug L.A."/>
            <person name="Sharon I."/>
            <person name="Castelle C.J."/>
            <person name="Probst A.J."/>
            <person name="Thomas B.C."/>
            <person name="Singh A."/>
            <person name="Wilkins M.J."/>
            <person name="Karaoz U."/>
            <person name="Brodie E.L."/>
            <person name="Williams K.H."/>
            <person name="Hubbard S.S."/>
            <person name="Banfield J.F."/>
        </authorList>
    </citation>
    <scope>NUCLEOTIDE SEQUENCE [LARGE SCALE GENOMIC DNA]</scope>
</reference>
<dbReference type="Pfam" id="PF00293">
    <property type="entry name" value="NUDIX"/>
    <property type="match status" value="1"/>
</dbReference>
<dbReference type="InterPro" id="IPR000086">
    <property type="entry name" value="NUDIX_hydrolase_dom"/>
</dbReference>
<name>A0A1F7YJX5_9BACT</name>
<dbReference type="AlphaFoldDB" id="A0A1F7YJX5"/>
<dbReference type="Gene3D" id="3.90.79.10">
    <property type="entry name" value="Nucleoside Triphosphate Pyrophosphohydrolase"/>
    <property type="match status" value="1"/>
</dbReference>
<sequence>MERMVSGDSELEKKYRKRGVVMLIFNPKGEILTIKENNNVDVTHKISGELGIPCETSESGEFWHETVIRGLNEELGLTVENLQSLLLFDTKGSDLGETLFVPGVLAKVVGMYCGDPERLEEVIARSQKDGEVEFIGWSEIDNLVSGDNTRLGVKNVLCAFKKTPIYNDFCNLYNYNRLWKSVRKEDLPLGGDDAFYGG</sequence>